<dbReference type="InterPro" id="IPR001452">
    <property type="entry name" value="SH3_domain"/>
</dbReference>
<dbReference type="EMBL" id="UFQT01004071">
    <property type="protein sequence ID" value="SSX35481.1"/>
    <property type="molecule type" value="Genomic_DNA"/>
</dbReference>
<protein>
    <submittedName>
        <fullName evidence="4">CSON010054 protein</fullName>
    </submittedName>
</protein>
<dbReference type="PRINTS" id="PR00452">
    <property type="entry name" value="SH3DOMAIN"/>
</dbReference>
<dbReference type="AlphaFoldDB" id="A0A336N0P0"/>
<dbReference type="SUPFAM" id="SSF50044">
    <property type="entry name" value="SH3-domain"/>
    <property type="match status" value="1"/>
</dbReference>
<dbReference type="VEuPathDB" id="VectorBase:CSON010054"/>
<sequence>MVKTRKSSNNYGTLPTLRHSTEVNPTTLYSTLQTKTDKISKSSIDRQSLLPTEDQNKEVKVKLKRCRALYDCTADNDDELEFKEGEILIVLNENTDDDYWMEGEIEGDSKRKGMFPSSFVEMLPS</sequence>
<dbReference type="Gene3D" id="2.30.30.40">
    <property type="entry name" value="SH3 Domains"/>
    <property type="match status" value="1"/>
</dbReference>
<gene>
    <name evidence="4" type="primary">CSON010054</name>
</gene>
<dbReference type="InterPro" id="IPR043593">
    <property type="entry name" value="ASAP"/>
</dbReference>
<dbReference type="PANTHER" id="PTHR45854:SF3">
    <property type="entry name" value="ARFGAP WITH SH3 DOMAIN, ANK REPEAT AND PH DOMAIN-CONTAINING PROTEIN"/>
    <property type="match status" value="1"/>
</dbReference>
<keyword evidence="1 2" id="KW-0728">SH3 domain</keyword>
<dbReference type="PROSITE" id="PS50002">
    <property type="entry name" value="SH3"/>
    <property type="match status" value="1"/>
</dbReference>
<organism evidence="4">
    <name type="scientific">Culicoides sonorensis</name>
    <name type="common">Biting midge</name>
    <dbReference type="NCBI Taxonomy" id="179676"/>
    <lineage>
        <taxon>Eukaryota</taxon>
        <taxon>Metazoa</taxon>
        <taxon>Ecdysozoa</taxon>
        <taxon>Arthropoda</taxon>
        <taxon>Hexapoda</taxon>
        <taxon>Insecta</taxon>
        <taxon>Pterygota</taxon>
        <taxon>Neoptera</taxon>
        <taxon>Endopterygota</taxon>
        <taxon>Diptera</taxon>
        <taxon>Nematocera</taxon>
        <taxon>Chironomoidea</taxon>
        <taxon>Ceratopogonidae</taxon>
        <taxon>Ceratopogoninae</taxon>
        <taxon>Culicoides</taxon>
        <taxon>Monoculicoides</taxon>
    </lineage>
</organism>
<evidence type="ECO:0000259" key="3">
    <source>
        <dbReference type="PROSITE" id="PS50002"/>
    </source>
</evidence>
<proteinExistence type="predicted"/>
<dbReference type="SMART" id="SM00326">
    <property type="entry name" value="SH3"/>
    <property type="match status" value="1"/>
</dbReference>
<dbReference type="InterPro" id="IPR036028">
    <property type="entry name" value="SH3-like_dom_sf"/>
</dbReference>
<dbReference type="GO" id="GO:0005096">
    <property type="term" value="F:GTPase activator activity"/>
    <property type="evidence" value="ECO:0007669"/>
    <property type="project" value="InterPro"/>
</dbReference>
<name>A0A336N0P0_CULSO</name>
<accession>A0A336N0P0</accession>
<evidence type="ECO:0000256" key="1">
    <source>
        <dbReference type="ARBA" id="ARBA00022443"/>
    </source>
</evidence>
<dbReference type="Pfam" id="PF14604">
    <property type="entry name" value="SH3_9"/>
    <property type="match status" value="1"/>
</dbReference>
<evidence type="ECO:0000256" key="2">
    <source>
        <dbReference type="PROSITE-ProRule" id="PRU00192"/>
    </source>
</evidence>
<dbReference type="PANTHER" id="PTHR45854">
    <property type="entry name" value="ASAP FAMILY MEMBER"/>
    <property type="match status" value="1"/>
</dbReference>
<evidence type="ECO:0000313" key="4">
    <source>
        <dbReference type="EMBL" id="SSX35481.1"/>
    </source>
</evidence>
<feature type="domain" description="SH3" evidence="3">
    <location>
        <begin position="61"/>
        <end position="125"/>
    </location>
</feature>
<reference evidence="4" key="1">
    <citation type="submission" date="2018-07" db="EMBL/GenBank/DDBJ databases">
        <authorList>
            <person name="Quirk P.G."/>
            <person name="Krulwich T.A."/>
        </authorList>
    </citation>
    <scope>NUCLEOTIDE SEQUENCE</scope>
</reference>